<keyword evidence="2" id="KW-1185">Reference proteome</keyword>
<evidence type="ECO:0000313" key="2">
    <source>
        <dbReference type="Proteomes" id="UP000377803"/>
    </source>
</evidence>
<evidence type="ECO:0000313" key="1">
    <source>
        <dbReference type="EMBL" id="QGA80048.1"/>
    </source>
</evidence>
<protein>
    <submittedName>
        <fullName evidence="1">Uncharacterized protein</fullName>
    </submittedName>
</protein>
<dbReference type="KEGG" id="ncon:LC1Nh_0140"/>
<dbReference type="GeneID" id="42364521"/>
<reference evidence="2" key="1">
    <citation type="submission" date="2019-05" db="EMBL/GenBank/DDBJ databases">
        <title>Candidatus Nanohalobium constans, a novel model system to study the DPANN nano-sized archaea: genomic and physiological characterization of a nanoarchaeon co-cultured with its chitinotrophic host.</title>
        <authorList>
            <person name="La Cono V."/>
            <person name="Arcadi E."/>
            <person name="Crisafi F."/>
            <person name="Denaro R."/>
            <person name="La Spada G."/>
            <person name="Messina E."/>
            <person name="Smedile F."/>
            <person name="Toshchakov S.V."/>
            <person name="Shevchenko M.A."/>
            <person name="Golyshin P.N."/>
            <person name="Golyshina O.V."/>
            <person name="Ferrer M."/>
            <person name="Rohde M."/>
            <person name="Mushegian A."/>
            <person name="Sorokin D.Y."/>
            <person name="Giuliano L."/>
            <person name="Yakimov M.M."/>
        </authorList>
    </citation>
    <scope>NUCLEOTIDE SEQUENCE [LARGE SCALE GENOMIC DNA]</scope>
    <source>
        <strain evidence="2">LC1Nh</strain>
    </source>
</reference>
<dbReference type="AlphaFoldDB" id="A0A5Q0UES4"/>
<gene>
    <name evidence="1" type="ORF">LC1Nh_0140</name>
</gene>
<dbReference type="RefSeq" id="WP_153549786.1">
    <property type="nucleotide sequence ID" value="NZ_CP040089.1"/>
</dbReference>
<dbReference type="Proteomes" id="UP000377803">
    <property type="component" value="Chromosome"/>
</dbReference>
<name>A0A5Q0UES4_9ARCH</name>
<organism evidence="1 2">
    <name type="scientific">Candidatus Nanohalobium constans</name>
    <dbReference type="NCBI Taxonomy" id="2565781"/>
    <lineage>
        <taxon>Archaea</taxon>
        <taxon>Candidatus Nanohalarchaeota</taxon>
        <taxon>Candidatus Nanohalobia</taxon>
        <taxon>Candidatus Nanohalobiales</taxon>
        <taxon>Candidatus Nanohalobiaceae</taxon>
        <taxon>Candidatus Nanohalobium</taxon>
    </lineage>
</organism>
<proteinExistence type="predicted"/>
<sequence>MDDDYELSLAALVSTTLGLSEVSSIGDNSLDSHDPAVLDRDYDGGVTDAEYGQIRAEKYKNYSRREM</sequence>
<accession>A0A5Q0UES4</accession>
<dbReference type="EMBL" id="CP040089">
    <property type="protein sequence ID" value="QGA80048.1"/>
    <property type="molecule type" value="Genomic_DNA"/>
</dbReference>